<organism evidence="2 3">
    <name type="scientific">Ramazzottius varieornatus</name>
    <name type="common">Water bear</name>
    <name type="synonym">Tardigrade</name>
    <dbReference type="NCBI Taxonomy" id="947166"/>
    <lineage>
        <taxon>Eukaryota</taxon>
        <taxon>Metazoa</taxon>
        <taxon>Ecdysozoa</taxon>
        <taxon>Tardigrada</taxon>
        <taxon>Eutardigrada</taxon>
        <taxon>Parachela</taxon>
        <taxon>Hypsibioidea</taxon>
        <taxon>Ramazzottiidae</taxon>
        <taxon>Ramazzottius</taxon>
    </lineage>
</organism>
<proteinExistence type="predicted"/>
<feature type="compositionally biased region" description="Low complexity" evidence="1">
    <location>
        <begin position="7"/>
        <end position="24"/>
    </location>
</feature>
<name>A0A1D1W6C3_RAMVA</name>
<feature type="region of interest" description="Disordered" evidence="1">
    <location>
        <begin position="1"/>
        <end position="24"/>
    </location>
</feature>
<accession>A0A1D1W6C3</accession>
<evidence type="ECO:0000256" key="1">
    <source>
        <dbReference type="SAM" id="MobiDB-lite"/>
    </source>
</evidence>
<gene>
    <name evidence="2" type="primary">RvY_18593-1</name>
    <name evidence="2" type="synonym">RvY_18593.1</name>
    <name evidence="2" type="ORF">RvY_18593</name>
</gene>
<comment type="caution">
    <text evidence="2">The sequence shown here is derived from an EMBL/GenBank/DDBJ whole genome shotgun (WGS) entry which is preliminary data.</text>
</comment>
<dbReference type="AlphaFoldDB" id="A0A1D1W6C3"/>
<keyword evidence="3" id="KW-1185">Reference proteome</keyword>
<protein>
    <submittedName>
        <fullName evidence="2">Uncharacterized protein</fullName>
    </submittedName>
</protein>
<evidence type="ECO:0000313" key="3">
    <source>
        <dbReference type="Proteomes" id="UP000186922"/>
    </source>
</evidence>
<evidence type="ECO:0000313" key="2">
    <source>
        <dbReference type="EMBL" id="GAV08981.1"/>
    </source>
</evidence>
<dbReference type="Proteomes" id="UP000186922">
    <property type="component" value="Unassembled WGS sequence"/>
</dbReference>
<reference evidence="2 3" key="1">
    <citation type="journal article" date="2016" name="Nat. Commun.">
        <title>Extremotolerant tardigrade genome and improved radiotolerance of human cultured cells by tardigrade-unique protein.</title>
        <authorList>
            <person name="Hashimoto T."/>
            <person name="Horikawa D.D."/>
            <person name="Saito Y."/>
            <person name="Kuwahara H."/>
            <person name="Kozuka-Hata H."/>
            <person name="Shin-I T."/>
            <person name="Minakuchi Y."/>
            <person name="Ohishi K."/>
            <person name="Motoyama A."/>
            <person name="Aizu T."/>
            <person name="Enomoto A."/>
            <person name="Kondo K."/>
            <person name="Tanaka S."/>
            <person name="Hara Y."/>
            <person name="Koshikawa S."/>
            <person name="Sagara H."/>
            <person name="Miura T."/>
            <person name="Yokobori S."/>
            <person name="Miyagawa K."/>
            <person name="Suzuki Y."/>
            <person name="Kubo T."/>
            <person name="Oyama M."/>
            <person name="Kohara Y."/>
            <person name="Fujiyama A."/>
            <person name="Arakawa K."/>
            <person name="Katayama T."/>
            <person name="Toyoda A."/>
            <person name="Kunieda T."/>
        </authorList>
    </citation>
    <scope>NUCLEOTIDE SEQUENCE [LARGE SCALE GENOMIC DNA]</scope>
    <source>
        <strain evidence="2 3">YOKOZUNA-1</strain>
    </source>
</reference>
<dbReference type="EMBL" id="BDGG01000019">
    <property type="protein sequence ID" value="GAV08981.1"/>
    <property type="molecule type" value="Genomic_DNA"/>
</dbReference>
<sequence>MDQSDRPPTVTTTTSAAPESPSEADIGEWITVPLASIPGSVVRQIIESMGTTHKLHISQHEQWGPAENFSKRMANQ</sequence>